<keyword evidence="7" id="KW-0326">Glycosidase</keyword>
<keyword evidence="6" id="KW-0325">Glycoprotein</keyword>
<evidence type="ECO:0000256" key="1">
    <source>
        <dbReference type="ARBA" id="ARBA00000448"/>
    </source>
</evidence>
<evidence type="ECO:0000256" key="2">
    <source>
        <dbReference type="ARBA" id="ARBA00004987"/>
    </source>
</evidence>
<evidence type="ECO:0000256" key="5">
    <source>
        <dbReference type="ARBA" id="ARBA00022801"/>
    </source>
</evidence>
<dbReference type="PANTHER" id="PTHR42715">
    <property type="entry name" value="BETA-GLUCOSIDASE"/>
    <property type="match status" value="1"/>
</dbReference>
<keyword evidence="10" id="KW-1185">Reference proteome</keyword>
<gene>
    <name evidence="9" type="ORF">CLO192961_LOCUS38915</name>
</gene>
<dbReference type="InterPro" id="IPR017853">
    <property type="entry name" value="GH"/>
</dbReference>
<dbReference type="CDD" id="cd12148">
    <property type="entry name" value="fungal_TF_MHR"/>
    <property type="match status" value="1"/>
</dbReference>
<proteinExistence type="inferred from homology"/>
<protein>
    <recommendedName>
        <fullName evidence="4">beta-glucosidase</fullName>
        <ecNumber evidence="4">3.2.1.21</ecNumber>
    </recommendedName>
</protein>
<comment type="caution">
    <text evidence="9">The sequence shown here is derived from an EMBL/GenBank/DDBJ whole genome shotgun (WGS) entry which is preliminary data.</text>
</comment>
<dbReference type="Pfam" id="PF00933">
    <property type="entry name" value="Glyco_hydro_3"/>
    <property type="match status" value="1"/>
</dbReference>
<feature type="domain" description="Glycoside hydrolase family 3 N-terminal" evidence="8">
    <location>
        <begin position="232"/>
        <end position="328"/>
    </location>
</feature>
<evidence type="ECO:0000256" key="4">
    <source>
        <dbReference type="ARBA" id="ARBA00012744"/>
    </source>
</evidence>
<comment type="catalytic activity">
    <reaction evidence="1">
        <text>Hydrolysis of terminal, non-reducing beta-D-glucosyl residues with release of beta-D-glucose.</text>
        <dbReference type="EC" id="3.2.1.21"/>
    </reaction>
</comment>
<evidence type="ECO:0000256" key="3">
    <source>
        <dbReference type="ARBA" id="ARBA00005336"/>
    </source>
</evidence>
<comment type="pathway">
    <text evidence="2">Glycan metabolism; cellulose degradation.</text>
</comment>
<dbReference type="EMBL" id="CABFNS010000328">
    <property type="protein sequence ID" value="VUC21016.1"/>
    <property type="molecule type" value="Genomic_DNA"/>
</dbReference>
<dbReference type="Gene3D" id="3.20.20.300">
    <property type="entry name" value="Glycoside hydrolase, family 3, N-terminal domain"/>
    <property type="match status" value="1"/>
</dbReference>
<dbReference type="SUPFAM" id="SSF51445">
    <property type="entry name" value="(Trans)glycosidases"/>
    <property type="match status" value="1"/>
</dbReference>
<dbReference type="PANTHER" id="PTHR42715:SF10">
    <property type="entry name" value="BETA-GLUCOSIDASE"/>
    <property type="match status" value="1"/>
</dbReference>
<organism evidence="9 10">
    <name type="scientific">Bionectria ochroleuca</name>
    <name type="common">Gliocladium roseum</name>
    <dbReference type="NCBI Taxonomy" id="29856"/>
    <lineage>
        <taxon>Eukaryota</taxon>
        <taxon>Fungi</taxon>
        <taxon>Dikarya</taxon>
        <taxon>Ascomycota</taxon>
        <taxon>Pezizomycotina</taxon>
        <taxon>Sordariomycetes</taxon>
        <taxon>Hypocreomycetidae</taxon>
        <taxon>Hypocreales</taxon>
        <taxon>Bionectriaceae</taxon>
        <taxon>Clonostachys</taxon>
    </lineage>
</organism>
<evidence type="ECO:0000313" key="9">
    <source>
        <dbReference type="EMBL" id="VUC21016.1"/>
    </source>
</evidence>
<evidence type="ECO:0000256" key="7">
    <source>
        <dbReference type="ARBA" id="ARBA00023295"/>
    </source>
</evidence>
<name>A0ABY6TST5_BIOOC</name>
<evidence type="ECO:0000256" key="6">
    <source>
        <dbReference type="ARBA" id="ARBA00023180"/>
    </source>
</evidence>
<reference evidence="9 10" key="1">
    <citation type="submission" date="2019-06" db="EMBL/GenBank/DDBJ databases">
        <authorList>
            <person name="Broberg M."/>
        </authorList>
    </citation>
    <scope>NUCLEOTIDE SEQUENCE [LARGE SCALE GENOMIC DNA]</scope>
</reference>
<dbReference type="InterPro" id="IPR001764">
    <property type="entry name" value="Glyco_hydro_3_N"/>
</dbReference>
<evidence type="ECO:0000313" key="10">
    <source>
        <dbReference type="Proteomes" id="UP000766486"/>
    </source>
</evidence>
<keyword evidence="5" id="KW-0378">Hydrolase</keyword>
<comment type="similarity">
    <text evidence="3">Belongs to the glycosyl hydrolase 3 family.</text>
</comment>
<dbReference type="EC" id="3.2.1.21" evidence="4"/>
<dbReference type="InterPro" id="IPR036962">
    <property type="entry name" value="Glyco_hydro_3_N_sf"/>
</dbReference>
<dbReference type="InterPro" id="IPR050288">
    <property type="entry name" value="Cellulose_deg_GH3"/>
</dbReference>
<dbReference type="Proteomes" id="UP000766486">
    <property type="component" value="Unassembled WGS sequence"/>
</dbReference>
<evidence type="ECO:0000259" key="8">
    <source>
        <dbReference type="Pfam" id="PF00933"/>
    </source>
</evidence>
<accession>A0ABY6TST5</accession>
<sequence>METSRLLFDKSIEILFKGGLMDKHKLTSVQAICLLLQVAHNFDKSDLICVPISTEIRISQCLNLHRLGAIRQEIRKLVWCFLVRYDWLQIPFLNTCQIHPAKFNTPMPAKSIDDEVRMIQNGAVVAQLEDVYTSSSWTNCLNKREPRKPHEISFSVLIWKHQDRMFEVGHPGEDPDRILKLYDQADLYLSWPLAMREIDDVQPEHPTLESFPIGSMPGMVMICTAHKMSCVAFGEEPLLQGHMGYEIVAGIQENGVGACWKRYVGNEQESRRFNIDLFIDEATFHEVYLKPFEMCIPLEPWMVMASYNKVNGEHLGMTQYLLEDVLRKA</sequence>